<feature type="compositionally biased region" description="Low complexity" evidence="1">
    <location>
        <begin position="518"/>
        <end position="530"/>
    </location>
</feature>
<evidence type="ECO:0000313" key="4">
    <source>
        <dbReference type="Proteomes" id="UP000050794"/>
    </source>
</evidence>
<dbReference type="GO" id="GO:0005096">
    <property type="term" value="F:GTPase activator activity"/>
    <property type="evidence" value="ECO:0007669"/>
    <property type="project" value="TreeGrafter"/>
</dbReference>
<gene>
    <name evidence="3" type="ORF">TCNE_LOCUS11748</name>
</gene>
<feature type="compositionally biased region" description="Basic and acidic residues" evidence="1">
    <location>
        <begin position="498"/>
        <end position="507"/>
    </location>
</feature>
<dbReference type="PANTHER" id="PTHR15670">
    <property type="entry name" value="RHO GTPASE ACTIVATING PROTEIN 11A"/>
    <property type="match status" value="1"/>
</dbReference>
<dbReference type="SUPFAM" id="SSF48350">
    <property type="entry name" value="GTPase activation domain, GAP"/>
    <property type="match status" value="1"/>
</dbReference>
<feature type="compositionally biased region" description="Low complexity" evidence="1">
    <location>
        <begin position="320"/>
        <end position="329"/>
    </location>
</feature>
<dbReference type="Gene3D" id="1.10.555.10">
    <property type="entry name" value="Rho GTPase activation protein"/>
    <property type="match status" value="1"/>
</dbReference>
<feature type="region of interest" description="Disordered" evidence="1">
    <location>
        <begin position="634"/>
        <end position="663"/>
    </location>
</feature>
<evidence type="ECO:0000259" key="2">
    <source>
        <dbReference type="PROSITE" id="PS50238"/>
    </source>
</evidence>
<reference evidence="5" key="1">
    <citation type="submission" date="2016-06" db="UniProtKB">
        <authorList>
            <consortium name="WormBaseParasite"/>
        </authorList>
    </citation>
    <scope>IDENTIFICATION</scope>
</reference>
<evidence type="ECO:0000256" key="1">
    <source>
        <dbReference type="SAM" id="MobiDB-lite"/>
    </source>
</evidence>
<feature type="compositionally biased region" description="Low complexity" evidence="1">
    <location>
        <begin position="765"/>
        <end position="776"/>
    </location>
</feature>
<keyword evidence="4" id="KW-1185">Reference proteome</keyword>
<feature type="compositionally biased region" description="Polar residues" evidence="1">
    <location>
        <begin position="486"/>
        <end position="496"/>
    </location>
</feature>
<feature type="domain" description="Rho-GAP" evidence="2">
    <location>
        <begin position="39"/>
        <end position="243"/>
    </location>
</feature>
<dbReference type="WBParaSite" id="TCNE_0001174801-mRNA-1">
    <property type="protein sequence ID" value="TCNE_0001174801-mRNA-1"/>
    <property type="gene ID" value="TCNE_0001174801"/>
</dbReference>
<protein>
    <submittedName>
        <fullName evidence="5">Rho-GAP domain-containing protein</fullName>
    </submittedName>
</protein>
<reference evidence="3 4" key="2">
    <citation type="submission" date="2018-11" db="EMBL/GenBank/DDBJ databases">
        <authorList>
            <consortium name="Pathogen Informatics"/>
        </authorList>
    </citation>
    <scope>NUCLEOTIDE SEQUENCE [LARGE SCALE GENOMIC DNA]</scope>
</reference>
<dbReference type="CDD" id="cd00159">
    <property type="entry name" value="RhoGAP"/>
    <property type="match status" value="1"/>
</dbReference>
<dbReference type="PROSITE" id="PS50238">
    <property type="entry name" value="RHOGAP"/>
    <property type="match status" value="1"/>
</dbReference>
<feature type="region of interest" description="Disordered" evidence="1">
    <location>
        <begin position="957"/>
        <end position="976"/>
    </location>
</feature>
<dbReference type="Proteomes" id="UP000050794">
    <property type="component" value="Unassembled WGS sequence"/>
</dbReference>
<feature type="region of interest" description="Disordered" evidence="1">
    <location>
        <begin position="273"/>
        <end position="305"/>
    </location>
</feature>
<proteinExistence type="predicted"/>
<dbReference type="AlphaFoldDB" id="A0A183UTC8"/>
<feature type="region of interest" description="Disordered" evidence="1">
    <location>
        <begin position="408"/>
        <end position="530"/>
    </location>
</feature>
<sequence length="1109" mass="121666">MDSKDLEGLRHIRICRRPPAQLPQPGAQIRLECVGSYNLDLEIGDRRGFSTYTLREVPIFLVDAFKLLRLHGMAVEGIFRKEGNINRIKNVWPTYFGCKDIPEQCNTHDICTMIKRFFRELKTPLLVSQQTELLQVAVQFDGRERVEKLLEAVRQLPPGQLGTFSFLMRQLKYFGENHEKGHHMTAENLALVFAPTLFRDDFPASAVKKKKGSQENLISSACSDNELKVAILVDLIDNAQKIGVPRDYYIASRRPSDVLDKSRHHAFVVNDDIPKVKPPVKGSSLKNDEEAKASQLRRGRRSSSTVREIFTTISNKVLRRGLSPGGLPRRASEDSEGGTEMTDTGFTSDPEKAPVAKSSTDGVSRVYVDEEEIVDGRSALRFKRSEDEAAHGGITKVLSFENIEAENATSTPNATPVKIRQHASGLKKSSSRRNSDDDSMVTTQRRSRRESPRKHLTVNSKVKPVSPVRGGASSWVAASPADEPSEMNTKQISSASVRRRESDEKKTISGKVVKRNSSKGSKCSSVSSPKAIDPSISLLDDCGVSQPGRVGDQRRRHTTPVRPSALRRNQPNTLTTGLKAAQVHIRENGSLRRGDKKKRGSSDALSCSEGSRQNSDEENDTVVLSPVVDANAILQQKGLESRERRAKRHKRREESASSKRPERLLSREMISSNLLDDVTNELERLERGRGDAASGGAMSSLTLLANGYPSPFAHSPSKTVTTSAYASGRVHTASSVKGNGTAVAVSYSSTESSSLMTSSSVCASPASTQASSASDSQKLKRRSSMENSRRSPSKKPPSCGSTTHRRNTTAITAPTASYDIASSPWRSNTDAVPYKVKSISVEGDSMRICRKARLIGQQHAVDESEFAQSDDIKKQIINASNNRDIKSGPAHIAFDARPSVAYIQQNNRGIVRQRVNQFAQLGGTSASDETAKMTTRLSAPMQERYCFDEFVKPAAPPASHGLRHAERRRAPSPTCSVSVSARARKFEALAKAASERAARKGIPKGGNLAAKLSRRAIGERREARVTRHLLSKSLGKLELLASCKSSGRASLGCLSDMTAGVHFIHASSQQSGVHAKEVKLNRRRLKYVNPILRTRTRDLCAVSESQPNV</sequence>
<feature type="region of interest" description="Disordered" evidence="1">
    <location>
        <begin position="320"/>
        <end position="363"/>
    </location>
</feature>
<dbReference type="Pfam" id="PF00620">
    <property type="entry name" value="RhoGAP"/>
    <property type="match status" value="1"/>
</dbReference>
<accession>A0A183UTC8</accession>
<feature type="compositionally biased region" description="Basic and acidic residues" evidence="1">
    <location>
        <begin position="584"/>
        <end position="593"/>
    </location>
</feature>
<dbReference type="InterPro" id="IPR042869">
    <property type="entry name" value="ARHGAP11A/B"/>
</dbReference>
<dbReference type="InterPro" id="IPR008936">
    <property type="entry name" value="Rho_GTPase_activation_prot"/>
</dbReference>
<feature type="compositionally biased region" description="Basic and acidic residues" evidence="1">
    <location>
        <begin position="652"/>
        <end position="663"/>
    </location>
</feature>
<feature type="region of interest" description="Disordered" evidence="1">
    <location>
        <begin position="544"/>
        <end position="622"/>
    </location>
</feature>
<dbReference type="GO" id="GO:0007165">
    <property type="term" value="P:signal transduction"/>
    <property type="evidence" value="ECO:0007669"/>
    <property type="project" value="InterPro"/>
</dbReference>
<feature type="region of interest" description="Disordered" evidence="1">
    <location>
        <begin position="765"/>
        <end position="815"/>
    </location>
</feature>
<feature type="compositionally biased region" description="Polar residues" evidence="1">
    <location>
        <begin position="603"/>
        <end position="613"/>
    </location>
</feature>
<organism evidence="4 5">
    <name type="scientific">Toxocara canis</name>
    <name type="common">Canine roundworm</name>
    <dbReference type="NCBI Taxonomy" id="6265"/>
    <lineage>
        <taxon>Eukaryota</taxon>
        <taxon>Metazoa</taxon>
        <taxon>Ecdysozoa</taxon>
        <taxon>Nematoda</taxon>
        <taxon>Chromadorea</taxon>
        <taxon>Rhabditida</taxon>
        <taxon>Spirurina</taxon>
        <taxon>Ascaridomorpha</taxon>
        <taxon>Ascaridoidea</taxon>
        <taxon>Toxocaridae</taxon>
        <taxon>Toxocara</taxon>
    </lineage>
</organism>
<feature type="compositionally biased region" description="Basic residues" evidence="1">
    <location>
        <begin position="445"/>
        <end position="456"/>
    </location>
</feature>
<dbReference type="InterPro" id="IPR000198">
    <property type="entry name" value="RhoGAP_dom"/>
</dbReference>
<dbReference type="PANTHER" id="PTHR15670:SF4">
    <property type="entry name" value="RHO GTPASE-ACTIVATING PROTEIN 11A"/>
    <property type="match status" value="1"/>
</dbReference>
<evidence type="ECO:0000313" key="3">
    <source>
        <dbReference type="EMBL" id="VDM43069.1"/>
    </source>
</evidence>
<feature type="compositionally biased region" description="Polar residues" evidence="1">
    <location>
        <begin position="567"/>
        <end position="576"/>
    </location>
</feature>
<dbReference type="SMART" id="SM00324">
    <property type="entry name" value="RhoGAP"/>
    <property type="match status" value="1"/>
</dbReference>
<dbReference type="EMBL" id="UYWY01020973">
    <property type="protein sequence ID" value="VDM43069.1"/>
    <property type="molecule type" value="Genomic_DNA"/>
</dbReference>
<name>A0A183UTC8_TOXCA</name>
<evidence type="ECO:0000313" key="5">
    <source>
        <dbReference type="WBParaSite" id="TCNE_0001174801-mRNA-1"/>
    </source>
</evidence>